<evidence type="ECO:0000313" key="2">
    <source>
        <dbReference type="Proteomes" id="UP000297245"/>
    </source>
</evidence>
<reference evidence="1 2" key="1">
    <citation type="journal article" date="2019" name="Nat. Ecol. Evol.">
        <title>Megaphylogeny resolves global patterns of mushroom evolution.</title>
        <authorList>
            <person name="Varga T."/>
            <person name="Krizsan K."/>
            <person name="Foldi C."/>
            <person name="Dima B."/>
            <person name="Sanchez-Garcia M."/>
            <person name="Sanchez-Ramirez S."/>
            <person name="Szollosi G.J."/>
            <person name="Szarkandi J.G."/>
            <person name="Papp V."/>
            <person name="Albert L."/>
            <person name="Andreopoulos W."/>
            <person name="Angelini C."/>
            <person name="Antonin V."/>
            <person name="Barry K.W."/>
            <person name="Bougher N.L."/>
            <person name="Buchanan P."/>
            <person name="Buyck B."/>
            <person name="Bense V."/>
            <person name="Catcheside P."/>
            <person name="Chovatia M."/>
            <person name="Cooper J."/>
            <person name="Damon W."/>
            <person name="Desjardin D."/>
            <person name="Finy P."/>
            <person name="Geml J."/>
            <person name="Haridas S."/>
            <person name="Hughes K."/>
            <person name="Justo A."/>
            <person name="Karasinski D."/>
            <person name="Kautmanova I."/>
            <person name="Kiss B."/>
            <person name="Kocsube S."/>
            <person name="Kotiranta H."/>
            <person name="LaButti K.M."/>
            <person name="Lechner B.E."/>
            <person name="Liimatainen K."/>
            <person name="Lipzen A."/>
            <person name="Lukacs Z."/>
            <person name="Mihaltcheva S."/>
            <person name="Morgado L.N."/>
            <person name="Niskanen T."/>
            <person name="Noordeloos M.E."/>
            <person name="Ohm R.A."/>
            <person name="Ortiz-Santana B."/>
            <person name="Ovrebo C."/>
            <person name="Racz N."/>
            <person name="Riley R."/>
            <person name="Savchenko A."/>
            <person name="Shiryaev A."/>
            <person name="Soop K."/>
            <person name="Spirin V."/>
            <person name="Szebenyi C."/>
            <person name="Tomsovsky M."/>
            <person name="Tulloss R.E."/>
            <person name="Uehling J."/>
            <person name="Grigoriev I.V."/>
            <person name="Vagvolgyi C."/>
            <person name="Papp T."/>
            <person name="Martin F.M."/>
            <person name="Miettinen O."/>
            <person name="Hibbett D.S."/>
            <person name="Nagy L.G."/>
        </authorList>
    </citation>
    <scope>NUCLEOTIDE SEQUENCE [LARGE SCALE GENOMIC DNA]</scope>
    <source>
        <strain evidence="1 2">CBS 962.96</strain>
    </source>
</reference>
<dbReference type="EMBL" id="ML179130">
    <property type="protein sequence ID" value="THU98790.1"/>
    <property type="molecule type" value="Genomic_DNA"/>
</dbReference>
<protein>
    <submittedName>
        <fullName evidence="1">Uncharacterized protein</fullName>
    </submittedName>
</protein>
<dbReference type="AlphaFoldDB" id="A0A4S8M985"/>
<evidence type="ECO:0000313" key="1">
    <source>
        <dbReference type="EMBL" id="THU98790.1"/>
    </source>
</evidence>
<accession>A0A4S8M985</accession>
<proteinExistence type="predicted"/>
<sequence>KSQQHCQLPDDSQVDDDFEHRLKQLLPPRPGKAGLRCGLNNVRSFLPLNGIPKQFVAGIHRTLDPPLLHYGWHFKIQDLERVTEKRGFLVRMPYEPEFLADDWDWDSEEEEDIERGLDEETRRARAKERAEARKAEDARRTEVSKEICNDMDVEETLRNVLGYLKERQLSVPCLRYRCVAASTGVMISFVSNYHTNFVISERAVQTLQEVFERTDKPVWDMGYWSRGWTYRSLNSSRKYL</sequence>
<name>A0A4S8M985_DENBC</name>
<keyword evidence="2" id="KW-1185">Reference proteome</keyword>
<feature type="non-terminal residue" evidence="1">
    <location>
        <position position="240"/>
    </location>
</feature>
<organism evidence="1 2">
    <name type="scientific">Dendrothele bispora (strain CBS 962.96)</name>
    <dbReference type="NCBI Taxonomy" id="1314807"/>
    <lineage>
        <taxon>Eukaryota</taxon>
        <taxon>Fungi</taxon>
        <taxon>Dikarya</taxon>
        <taxon>Basidiomycota</taxon>
        <taxon>Agaricomycotina</taxon>
        <taxon>Agaricomycetes</taxon>
        <taxon>Agaricomycetidae</taxon>
        <taxon>Agaricales</taxon>
        <taxon>Agaricales incertae sedis</taxon>
        <taxon>Dendrothele</taxon>
    </lineage>
</organism>
<dbReference type="Proteomes" id="UP000297245">
    <property type="component" value="Unassembled WGS sequence"/>
</dbReference>
<feature type="non-terminal residue" evidence="1">
    <location>
        <position position="1"/>
    </location>
</feature>
<gene>
    <name evidence="1" type="ORF">K435DRAFT_777303</name>
</gene>